<evidence type="ECO:0000313" key="2">
    <source>
        <dbReference type="EMBL" id="CAB5219462.1"/>
    </source>
</evidence>
<proteinExistence type="predicted"/>
<gene>
    <name evidence="2" type="ORF">UFOVP222_74</name>
</gene>
<accession>A0A6J5TBL1</accession>
<sequence>MIPRPDFLVKEKETPVWALTAQDRCDACGAQAYVRVTGVTGSLDFCGHHYKVNENKLAKFAFETIDERDRLIENRLQGDD</sequence>
<name>A0A6J5TBL1_9CAUD</name>
<protein>
    <recommendedName>
        <fullName evidence="1">DUF7455 domain-containing protein</fullName>
    </recommendedName>
</protein>
<reference evidence="2" key="1">
    <citation type="submission" date="2020-05" db="EMBL/GenBank/DDBJ databases">
        <authorList>
            <person name="Chiriac C."/>
            <person name="Salcher M."/>
            <person name="Ghai R."/>
            <person name="Kavagutti S V."/>
        </authorList>
    </citation>
    <scope>NUCLEOTIDE SEQUENCE</scope>
</reference>
<evidence type="ECO:0000259" key="1">
    <source>
        <dbReference type="Pfam" id="PF24254"/>
    </source>
</evidence>
<feature type="domain" description="DUF7455" evidence="1">
    <location>
        <begin position="19"/>
        <end position="71"/>
    </location>
</feature>
<dbReference type="Pfam" id="PF24254">
    <property type="entry name" value="DUF7455"/>
    <property type="match status" value="1"/>
</dbReference>
<dbReference type="EMBL" id="LR798269">
    <property type="protein sequence ID" value="CAB5219462.1"/>
    <property type="molecule type" value="Genomic_DNA"/>
</dbReference>
<dbReference type="InterPro" id="IPR055878">
    <property type="entry name" value="DUF7455"/>
</dbReference>
<organism evidence="2">
    <name type="scientific">uncultured Caudovirales phage</name>
    <dbReference type="NCBI Taxonomy" id="2100421"/>
    <lineage>
        <taxon>Viruses</taxon>
        <taxon>Duplodnaviria</taxon>
        <taxon>Heunggongvirae</taxon>
        <taxon>Uroviricota</taxon>
        <taxon>Caudoviricetes</taxon>
        <taxon>Peduoviridae</taxon>
        <taxon>Maltschvirus</taxon>
        <taxon>Maltschvirus maltsch</taxon>
    </lineage>
</organism>